<evidence type="ECO:0000256" key="4">
    <source>
        <dbReference type="ARBA" id="ARBA00012285"/>
    </source>
</evidence>
<evidence type="ECO:0000256" key="2">
    <source>
        <dbReference type="ARBA" id="ARBA00003444"/>
    </source>
</evidence>
<organism evidence="11 12">
    <name type="scientific">Kaistia defluvii</name>
    <dbReference type="NCBI Taxonomy" id="410841"/>
    <lineage>
        <taxon>Bacteria</taxon>
        <taxon>Pseudomonadati</taxon>
        <taxon>Pseudomonadota</taxon>
        <taxon>Alphaproteobacteria</taxon>
        <taxon>Hyphomicrobiales</taxon>
        <taxon>Kaistiaceae</taxon>
        <taxon>Kaistia</taxon>
    </lineage>
</organism>
<dbReference type="EMBL" id="JBEPSM010000001">
    <property type="protein sequence ID" value="MET4633158.1"/>
    <property type="molecule type" value="Genomic_DNA"/>
</dbReference>
<comment type="catalytic activity">
    <reaction evidence="9">
        <text>O-phospho-L-threonine + H(+) = (R)-1-aminopropan-2-yl phosphate + CO2</text>
        <dbReference type="Rhea" id="RHEA:11492"/>
        <dbReference type="ChEBI" id="CHEBI:15378"/>
        <dbReference type="ChEBI" id="CHEBI:16526"/>
        <dbReference type="ChEBI" id="CHEBI:58563"/>
        <dbReference type="ChEBI" id="CHEBI:58675"/>
        <dbReference type="EC" id="4.1.1.81"/>
    </reaction>
</comment>
<keyword evidence="7" id="KW-0456">Lyase</keyword>
<dbReference type="InterPro" id="IPR004839">
    <property type="entry name" value="Aminotransferase_I/II_large"/>
</dbReference>
<keyword evidence="12" id="KW-1185">Reference proteome</keyword>
<evidence type="ECO:0000256" key="3">
    <source>
        <dbReference type="ARBA" id="ARBA00004953"/>
    </source>
</evidence>
<dbReference type="RefSeq" id="WP_354549305.1">
    <property type="nucleotide sequence ID" value="NZ_JBEPSM010000001.1"/>
</dbReference>
<gene>
    <name evidence="11" type="ORF">ABIE08_001071</name>
</gene>
<comment type="caution">
    <text evidence="11">The sequence shown here is derived from an EMBL/GenBank/DDBJ whole genome shotgun (WGS) entry which is preliminary data.</text>
</comment>
<comment type="cofactor">
    <cofactor evidence="1">
        <name>pyridoxal 5'-phosphate</name>
        <dbReference type="ChEBI" id="CHEBI:597326"/>
    </cofactor>
</comment>
<dbReference type="Proteomes" id="UP001549321">
    <property type="component" value="Unassembled WGS sequence"/>
</dbReference>
<dbReference type="SUPFAM" id="SSF53383">
    <property type="entry name" value="PLP-dependent transferases"/>
    <property type="match status" value="1"/>
</dbReference>
<proteinExistence type="predicted"/>
<dbReference type="EC" id="4.1.1.81" evidence="4"/>
<feature type="domain" description="Aminotransferase class I/classII large" evidence="10">
    <location>
        <begin position="48"/>
        <end position="290"/>
    </location>
</feature>
<comment type="pathway">
    <text evidence="3">Cofactor biosynthesis; adenosylcobalamin biosynthesis.</text>
</comment>
<accession>A0ABV2QW97</accession>
<evidence type="ECO:0000313" key="11">
    <source>
        <dbReference type="EMBL" id="MET4633158.1"/>
    </source>
</evidence>
<reference evidence="11 12" key="1">
    <citation type="submission" date="2024-06" db="EMBL/GenBank/DDBJ databases">
        <title>Sorghum-associated microbial communities from plants grown in Nebraska, USA.</title>
        <authorList>
            <person name="Schachtman D."/>
        </authorList>
    </citation>
    <scope>NUCLEOTIDE SEQUENCE [LARGE SCALE GENOMIC DNA]</scope>
    <source>
        <strain evidence="11 12">3207</strain>
    </source>
</reference>
<evidence type="ECO:0000256" key="1">
    <source>
        <dbReference type="ARBA" id="ARBA00001933"/>
    </source>
</evidence>
<sequence length="336" mass="35417">MLAHPLAPRHGGALRDASARYGVALEDWLDLSTGINPHPYPLADLPASDFHRLPDPAALADLLAVARKVYGVPAKAAIAAMPGSDLALRLLPLVAPAGDVAIVGPTYSGHAEAWRRAGRGVHAAASLHEATERAAIVAIVNPNNPDGRAVAPSELLRVAERLAQRDGLLVVDEAFGEVAPGLSVIPHLGALPIVVLRSFGKFYGLAGLRLGFVLGQDARVERLRERVGDWPVSGPALSLGRKALADSAWQSATRQRLAAARTRLESLVTGAGLAIEGGTDLFVLVRTPQAVAIHGSLARAGIWTRVFADQPDRIRFGLPPEPGFARLEAALGRVER</sequence>
<dbReference type="NCBIfam" id="TIGR01140">
    <property type="entry name" value="L_thr_O3P_dcar"/>
    <property type="match status" value="1"/>
</dbReference>
<keyword evidence="5" id="KW-0169">Cobalamin biosynthesis</keyword>
<dbReference type="PANTHER" id="PTHR42885">
    <property type="entry name" value="HISTIDINOL-PHOSPHATE AMINOTRANSFERASE-RELATED"/>
    <property type="match status" value="1"/>
</dbReference>
<evidence type="ECO:0000256" key="7">
    <source>
        <dbReference type="ARBA" id="ARBA00023239"/>
    </source>
</evidence>
<dbReference type="PROSITE" id="PS00105">
    <property type="entry name" value="AA_TRANSFER_CLASS_1"/>
    <property type="match status" value="1"/>
</dbReference>
<evidence type="ECO:0000259" key="10">
    <source>
        <dbReference type="Pfam" id="PF00155"/>
    </source>
</evidence>
<evidence type="ECO:0000256" key="6">
    <source>
        <dbReference type="ARBA" id="ARBA00022898"/>
    </source>
</evidence>
<protein>
    <recommendedName>
        <fullName evidence="4">threonine-phosphate decarboxylase</fullName>
        <ecNumber evidence="4">4.1.1.81</ecNumber>
    </recommendedName>
    <alternativeName>
        <fullName evidence="8">L-threonine-O-3-phosphate decarboxylase</fullName>
    </alternativeName>
</protein>
<keyword evidence="6" id="KW-0663">Pyridoxal phosphate</keyword>
<dbReference type="Pfam" id="PF00155">
    <property type="entry name" value="Aminotran_1_2"/>
    <property type="match status" value="1"/>
</dbReference>
<comment type="function">
    <text evidence="2">Decarboxylates L-threonine-O-3-phosphate to yield (R)-1-amino-2-propanol O-2-phosphate, the precursor for the linkage between the nucleotide loop and the corrin ring in cobalamin.</text>
</comment>
<evidence type="ECO:0000313" key="12">
    <source>
        <dbReference type="Proteomes" id="UP001549321"/>
    </source>
</evidence>
<dbReference type="Gene3D" id="3.90.1150.10">
    <property type="entry name" value="Aspartate Aminotransferase, domain 1"/>
    <property type="match status" value="1"/>
</dbReference>
<dbReference type="Gene3D" id="3.40.640.10">
    <property type="entry name" value="Type I PLP-dependent aspartate aminotransferase-like (Major domain)"/>
    <property type="match status" value="1"/>
</dbReference>
<name>A0ABV2QW97_9HYPH</name>
<dbReference type="CDD" id="cd00609">
    <property type="entry name" value="AAT_like"/>
    <property type="match status" value="1"/>
</dbReference>
<dbReference type="InterPro" id="IPR004838">
    <property type="entry name" value="NHTrfase_class1_PyrdxlP-BS"/>
</dbReference>
<evidence type="ECO:0000256" key="5">
    <source>
        <dbReference type="ARBA" id="ARBA00022573"/>
    </source>
</evidence>
<evidence type="ECO:0000256" key="8">
    <source>
        <dbReference type="ARBA" id="ARBA00029996"/>
    </source>
</evidence>
<evidence type="ECO:0000256" key="9">
    <source>
        <dbReference type="ARBA" id="ARBA00048531"/>
    </source>
</evidence>
<dbReference type="InterPro" id="IPR015421">
    <property type="entry name" value="PyrdxlP-dep_Trfase_major"/>
</dbReference>
<dbReference type="InterPro" id="IPR015424">
    <property type="entry name" value="PyrdxlP-dep_Trfase"/>
</dbReference>
<dbReference type="InterPro" id="IPR005860">
    <property type="entry name" value="CobD"/>
</dbReference>
<dbReference type="PANTHER" id="PTHR42885:SF1">
    <property type="entry name" value="THREONINE-PHOSPHATE DECARBOXYLASE"/>
    <property type="match status" value="1"/>
</dbReference>
<dbReference type="InterPro" id="IPR015422">
    <property type="entry name" value="PyrdxlP-dep_Trfase_small"/>
</dbReference>